<dbReference type="Pfam" id="PF13499">
    <property type="entry name" value="EF-hand_7"/>
    <property type="match status" value="1"/>
</dbReference>
<evidence type="ECO:0000313" key="4">
    <source>
        <dbReference type="Proteomes" id="UP001217089"/>
    </source>
</evidence>
<gene>
    <name evidence="3" type="ORF">KUTeg_017244</name>
</gene>
<dbReference type="InterPro" id="IPR011992">
    <property type="entry name" value="EF-hand-dom_pair"/>
</dbReference>
<reference evidence="3 4" key="1">
    <citation type="submission" date="2022-12" db="EMBL/GenBank/DDBJ databases">
        <title>Chromosome-level genome of Tegillarca granosa.</title>
        <authorList>
            <person name="Kim J."/>
        </authorList>
    </citation>
    <scope>NUCLEOTIDE SEQUENCE [LARGE SCALE GENOMIC DNA]</scope>
    <source>
        <strain evidence="3">Teg-2019</strain>
        <tissue evidence="3">Adductor muscle</tissue>
    </source>
</reference>
<keyword evidence="1" id="KW-0106">Calcium</keyword>
<feature type="domain" description="EF-hand" evidence="2">
    <location>
        <begin position="92"/>
        <end position="127"/>
    </location>
</feature>
<dbReference type="InterPro" id="IPR002048">
    <property type="entry name" value="EF_hand_dom"/>
</dbReference>
<dbReference type="Proteomes" id="UP001217089">
    <property type="component" value="Unassembled WGS sequence"/>
</dbReference>
<evidence type="ECO:0000256" key="1">
    <source>
        <dbReference type="ARBA" id="ARBA00022837"/>
    </source>
</evidence>
<sequence length="178" mass="20442">MDYLKGKWQTWYKSLDVNHDGTVSMEDVEESRNKFTELHHLLGDKAQGVKTDMEQWWKKYVLRSYGNEVSMEQFVQGLSGSYSKDKAAFNKEMSDCFNTIFDVIDTNKDRSISLEEFILAFKAFGHENEGIVTKAFQLLNPKDGLVPLRDIVNAWINFACESDSSKPDVIKQAFDSGF</sequence>
<organism evidence="3 4">
    <name type="scientific">Tegillarca granosa</name>
    <name type="common">Malaysian cockle</name>
    <name type="synonym">Anadara granosa</name>
    <dbReference type="NCBI Taxonomy" id="220873"/>
    <lineage>
        <taxon>Eukaryota</taxon>
        <taxon>Metazoa</taxon>
        <taxon>Spiralia</taxon>
        <taxon>Lophotrochozoa</taxon>
        <taxon>Mollusca</taxon>
        <taxon>Bivalvia</taxon>
        <taxon>Autobranchia</taxon>
        <taxon>Pteriomorphia</taxon>
        <taxon>Arcoida</taxon>
        <taxon>Arcoidea</taxon>
        <taxon>Arcidae</taxon>
        <taxon>Tegillarca</taxon>
    </lineage>
</organism>
<accession>A0ABQ9EPM6</accession>
<evidence type="ECO:0000313" key="3">
    <source>
        <dbReference type="EMBL" id="KAJ8305203.1"/>
    </source>
</evidence>
<protein>
    <recommendedName>
        <fullName evidence="2">EF-hand domain-containing protein</fullName>
    </recommendedName>
</protein>
<comment type="caution">
    <text evidence="3">The sequence shown here is derived from an EMBL/GenBank/DDBJ whole genome shotgun (WGS) entry which is preliminary data.</text>
</comment>
<dbReference type="PROSITE" id="PS00018">
    <property type="entry name" value="EF_HAND_1"/>
    <property type="match status" value="2"/>
</dbReference>
<proteinExistence type="predicted"/>
<dbReference type="PROSITE" id="PS50222">
    <property type="entry name" value="EF_HAND_2"/>
    <property type="match status" value="1"/>
</dbReference>
<dbReference type="InterPro" id="IPR018247">
    <property type="entry name" value="EF_Hand_1_Ca_BS"/>
</dbReference>
<evidence type="ECO:0000259" key="2">
    <source>
        <dbReference type="PROSITE" id="PS50222"/>
    </source>
</evidence>
<keyword evidence="4" id="KW-1185">Reference proteome</keyword>
<dbReference type="SUPFAM" id="SSF47473">
    <property type="entry name" value="EF-hand"/>
    <property type="match status" value="1"/>
</dbReference>
<name>A0ABQ9EPM6_TEGGR</name>
<dbReference type="EMBL" id="JARBDR010000828">
    <property type="protein sequence ID" value="KAJ8305203.1"/>
    <property type="molecule type" value="Genomic_DNA"/>
</dbReference>
<dbReference type="Gene3D" id="1.10.238.10">
    <property type="entry name" value="EF-hand"/>
    <property type="match status" value="1"/>
</dbReference>